<name>A0A316Z388_9BASI</name>
<evidence type="ECO:0000313" key="4">
    <source>
        <dbReference type="Proteomes" id="UP000245946"/>
    </source>
</evidence>
<dbReference type="EMBL" id="KZ819301">
    <property type="protein sequence ID" value="PWN96011.1"/>
    <property type="molecule type" value="Genomic_DNA"/>
</dbReference>
<dbReference type="GeneID" id="37270639"/>
<dbReference type="RefSeq" id="XP_025596290.1">
    <property type="nucleotide sequence ID" value="XM_025743095.1"/>
</dbReference>
<feature type="compositionally biased region" description="Low complexity" evidence="2">
    <location>
        <begin position="165"/>
        <end position="182"/>
    </location>
</feature>
<gene>
    <name evidence="3" type="ORF">FA09DRAFT_331605</name>
</gene>
<evidence type="ECO:0000313" key="3">
    <source>
        <dbReference type="EMBL" id="PWN96011.1"/>
    </source>
</evidence>
<feature type="compositionally biased region" description="Polar residues" evidence="2">
    <location>
        <begin position="88"/>
        <end position="99"/>
    </location>
</feature>
<evidence type="ECO:0000256" key="2">
    <source>
        <dbReference type="SAM" id="MobiDB-lite"/>
    </source>
</evidence>
<reference evidence="3 4" key="1">
    <citation type="journal article" date="2018" name="Mol. Biol. Evol.">
        <title>Broad Genomic Sampling Reveals a Smut Pathogenic Ancestry of the Fungal Clade Ustilaginomycotina.</title>
        <authorList>
            <person name="Kijpornyongpan T."/>
            <person name="Mondo S.J."/>
            <person name="Barry K."/>
            <person name="Sandor L."/>
            <person name="Lee J."/>
            <person name="Lipzen A."/>
            <person name="Pangilinan J."/>
            <person name="LaButti K."/>
            <person name="Hainaut M."/>
            <person name="Henrissat B."/>
            <person name="Grigoriev I.V."/>
            <person name="Spatafora J.W."/>
            <person name="Aime M.C."/>
        </authorList>
    </citation>
    <scope>NUCLEOTIDE SEQUENCE [LARGE SCALE GENOMIC DNA]</scope>
    <source>
        <strain evidence="3 4">MCA 4186</strain>
    </source>
</reference>
<accession>A0A316Z388</accession>
<organism evidence="3 4">
    <name type="scientific">Tilletiopsis washingtonensis</name>
    <dbReference type="NCBI Taxonomy" id="58919"/>
    <lineage>
        <taxon>Eukaryota</taxon>
        <taxon>Fungi</taxon>
        <taxon>Dikarya</taxon>
        <taxon>Basidiomycota</taxon>
        <taxon>Ustilaginomycotina</taxon>
        <taxon>Exobasidiomycetes</taxon>
        <taxon>Entylomatales</taxon>
        <taxon>Entylomatales incertae sedis</taxon>
        <taxon>Tilletiopsis</taxon>
    </lineage>
</organism>
<protein>
    <submittedName>
        <fullName evidence="3">Uncharacterized protein</fullName>
    </submittedName>
</protein>
<dbReference type="AlphaFoldDB" id="A0A316Z388"/>
<feature type="coiled-coil region" evidence="1">
    <location>
        <begin position="28"/>
        <end position="66"/>
    </location>
</feature>
<feature type="compositionally biased region" description="Acidic residues" evidence="2">
    <location>
        <begin position="141"/>
        <end position="156"/>
    </location>
</feature>
<keyword evidence="4" id="KW-1185">Reference proteome</keyword>
<dbReference type="Proteomes" id="UP000245946">
    <property type="component" value="Unassembled WGS sequence"/>
</dbReference>
<proteinExistence type="predicted"/>
<evidence type="ECO:0000256" key="1">
    <source>
        <dbReference type="SAM" id="Coils"/>
    </source>
</evidence>
<feature type="compositionally biased region" description="Polar residues" evidence="2">
    <location>
        <begin position="213"/>
        <end position="239"/>
    </location>
</feature>
<feature type="compositionally biased region" description="Low complexity" evidence="2">
    <location>
        <begin position="124"/>
        <end position="136"/>
    </location>
</feature>
<feature type="region of interest" description="Disordered" evidence="2">
    <location>
        <begin position="88"/>
        <end position="243"/>
    </location>
</feature>
<sequence length="267" mass="27813">MAAECIDLDKGKVTFAEASAAGAAFLESQRAFKQAQEAEQAAEAALRDAQQTRRAAHDALLEAKRRALRKYGAASGVVVEQSEWASMFSSASDAVQKTQAGDEAELAMSPAPSEGDAEDDVTEASSSQVASDAVSGAEEHEAVEEDSVGAGEDDRDEQPVQGQPRRSGSVRSSSSSSSAASESRQKRESEETAVPSKHPRAATPFAFNGNDAGESSQEVSTASAQASSEHVASGNSSSPFPVPRRLRSIDVWYNGAAPPISSPKLPA</sequence>
<keyword evidence="1" id="KW-0175">Coiled coil</keyword>